<gene>
    <name evidence="2" type="ORF">D3218_07890</name>
</gene>
<name>A0A3A1WKI7_9HYPH</name>
<dbReference type="AlphaFoldDB" id="A0A3A1WKI7"/>
<accession>A0A3A1WKI7</accession>
<reference evidence="3" key="1">
    <citation type="submission" date="2018-09" db="EMBL/GenBank/DDBJ databases">
        <authorList>
            <person name="Tuo L."/>
        </authorList>
    </citation>
    <scope>NUCLEOTIDE SEQUENCE [LARGE SCALE GENOMIC DNA]</scope>
    <source>
        <strain evidence="3">M2BS4Y-1</strain>
    </source>
</reference>
<dbReference type="Proteomes" id="UP000265750">
    <property type="component" value="Unassembled WGS sequence"/>
</dbReference>
<evidence type="ECO:0000256" key="1">
    <source>
        <dbReference type="SAM" id="MobiDB-lite"/>
    </source>
</evidence>
<proteinExistence type="predicted"/>
<protein>
    <submittedName>
        <fullName evidence="2">Uncharacterized protein</fullName>
    </submittedName>
</protein>
<sequence>MGKPGETLLSERLFAALTAEVSALERRPRRVADKPGEPVPKKTAAERSAEAKARVEAISQLTRTLEKLLDLRQLEALARETGRREDEAEAEGLRTEMLRRLRAIDARRGGAPGLFEAIAPADGTTI</sequence>
<dbReference type="OrthoDB" id="7907076at2"/>
<dbReference type="EMBL" id="QYRN01000004">
    <property type="protein sequence ID" value="RIY01282.1"/>
    <property type="molecule type" value="Genomic_DNA"/>
</dbReference>
<dbReference type="RefSeq" id="WP_119539419.1">
    <property type="nucleotide sequence ID" value="NZ_QYRN01000004.1"/>
</dbReference>
<evidence type="ECO:0000313" key="2">
    <source>
        <dbReference type="EMBL" id="RIY01282.1"/>
    </source>
</evidence>
<comment type="caution">
    <text evidence="2">The sequence shown here is derived from an EMBL/GenBank/DDBJ whole genome shotgun (WGS) entry which is preliminary data.</text>
</comment>
<feature type="region of interest" description="Disordered" evidence="1">
    <location>
        <begin position="27"/>
        <end position="50"/>
    </location>
</feature>
<organism evidence="2 3">
    <name type="scientific">Aureimonas flava</name>
    <dbReference type="NCBI Taxonomy" id="2320271"/>
    <lineage>
        <taxon>Bacteria</taxon>
        <taxon>Pseudomonadati</taxon>
        <taxon>Pseudomonadota</taxon>
        <taxon>Alphaproteobacteria</taxon>
        <taxon>Hyphomicrobiales</taxon>
        <taxon>Aurantimonadaceae</taxon>
        <taxon>Aureimonas</taxon>
    </lineage>
</organism>
<keyword evidence="3" id="KW-1185">Reference proteome</keyword>
<evidence type="ECO:0000313" key="3">
    <source>
        <dbReference type="Proteomes" id="UP000265750"/>
    </source>
</evidence>